<dbReference type="Proteomes" id="UP000050761">
    <property type="component" value="Unassembled WGS sequence"/>
</dbReference>
<dbReference type="WBParaSite" id="HPBE_0000680901-mRNA-1">
    <property type="protein sequence ID" value="HPBE_0000680901-mRNA-1"/>
    <property type="gene ID" value="HPBE_0000680901"/>
</dbReference>
<gene>
    <name evidence="1" type="ORF">HPBE_LOCUS6810</name>
</gene>
<organism evidence="1">
    <name type="scientific">Heligmosomoides polygyrus</name>
    <name type="common">Parasitic roundworm</name>
    <dbReference type="NCBI Taxonomy" id="6339"/>
    <lineage>
        <taxon>Eukaryota</taxon>
        <taxon>Metazoa</taxon>
        <taxon>Ecdysozoa</taxon>
        <taxon>Nematoda</taxon>
        <taxon>Chromadorea</taxon>
        <taxon>Rhabditida</taxon>
        <taxon>Rhabditina</taxon>
        <taxon>Rhabditomorpha</taxon>
        <taxon>Strongyloidea</taxon>
        <taxon>Heligmosomidae</taxon>
        <taxon>Heligmosomoides</taxon>
    </lineage>
</organism>
<sequence length="328" mass="37864">MNKSISLITVASSLRQRLLSTVFPSISKNSRSCCAFLGSVQQSRLFFSRHVYEPRLLVSDVVQGDEGLDPLKPVILLLGWAGAEHSELAKYSAIYTDQGYRTVSFIAPCYHYTTPNARNGFYLSPLFRGIYAKPGNFESFAKCPLICHVFSMNGVRTLISLYRWTEAEQMTHLRRRIKGIIFDRRPALGQPKDEAQDDNGSVPYQEGFRELLLRDHTFLDLSSSLFGNLQAHSMIALCPWLRPHLSMYYYLRESPDLPDHQLYLYSKDDKLISYKYVKRFLEHQKELGRDVTEVVFANTEHVRHFFSHPEQYRSACVEFVQKIEKSPT</sequence>
<dbReference type="InterPro" id="IPR008547">
    <property type="entry name" value="DUF829_TMEM53"/>
</dbReference>
<dbReference type="AlphaFoldDB" id="A0A3P7XX32"/>
<reference evidence="3" key="2">
    <citation type="submission" date="2019-09" db="UniProtKB">
        <authorList>
            <consortium name="WormBaseParasite"/>
        </authorList>
    </citation>
    <scope>IDENTIFICATION</scope>
</reference>
<dbReference type="OrthoDB" id="77878at2759"/>
<evidence type="ECO:0000313" key="2">
    <source>
        <dbReference type="Proteomes" id="UP000050761"/>
    </source>
</evidence>
<dbReference type="PANTHER" id="PTHR12265">
    <property type="entry name" value="TRANSMEMBRANE PROTEIN 53"/>
    <property type="match status" value="1"/>
</dbReference>
<dbReference type="PANTHER" id="PTHR12265:SF6">
    <property type="entry name" value="TRANSMEMBRANE PROTEIN 53"/>
    <property type="match status" value="1"/>
</dbReference>
<protein>
    <submittedName>
        <fullName evidence="3">Transmembrane protein 53</fullName>
    </submittedName>
</protein>
<dbReference type="InterPro" id="IPR029058">
    <property type="entry name" value="AB_hydrolase_fold"/>
</dbReference>
<name>A0A3P7XX32_HELPZ</name>
<keyword evidence="2" id="KW-1185">Reference proteome</keyword>
<dbReference type="SUPFAM" id="SSF53474">
    <property type="entry name" value="alpha/beta-Hydrolases"/>
    <property type="match status" value="1"/>
</dbReference>
<dbReference type="EMBL" id="UZAH01025745">
    <property type="protein sequence ID" value="VDO69749.1"/>
    <property type="molecule type" value="Genomic_DNA"/>
</dbReference>
<accession>A0A3P7XX32</accession>
<dbReference type="Pfam" id="PF05705">
    <property type="entry name" value="DUF829"/>
    <property type="match status" value="1"/>
</dbReference>
<evidence type="ECO:0000313" key="3">
    <source>
        <dbReference type="WBParaSite" id="HPBE_0000680901-mRNA-1"/>
    </source>
</evidence>
<reference evidence="1 2" key="1">
    <citation type="submission" date="2018-11" db="EMBL/GenBank/DDBJ databases">
        <authorList>
            <consortium name="Pathogen Informatics"/>
        </authorList>
    </citation>
    <scope>NUCLEOTIDE SEQUENCE [LARGE SCALE GENOMIC DNA]</scope>
</reference>
<proteinExistence type="predicted"/>
<evidence type="ECO:0000313" key="1">
    <source>
        <dbReference type="EMBL" id="VDO69749.1"/>
    </source>
</evidence>